<keyword evidence="2" id="KW-0460">Magnesium</keyword>
<organism evidence="3 4">
    <name type="scientific">Streptomyces clavuligerus</name>
    <dbReference type="NCBI Taxonomy" id="1901"/>
    <lineage>
        <taxon>Bacteria</taxon>
        <taxon>Bacillati</taxon>
        <taxon>Actinomycetota</taxon>
        <taxon>Actinomycetes</taxon>
        <taxon>Kitasatosporales</taxon>
        <taxon>Streptomycetaceae</taxon>
        <taxon>Streptomyces</taxon>
    </lineage>
</organism>
<evidence type="ECO:0000256" key="1">
    <source>
        <dbReference type="ARBA" id="ARBA00023239"/>
    </source>
</evidence>
<comment type="similarity">
    <text evidence="2">Belongs to the terpene synthase family.</text>
</comment>
<reference evidence="5 6" key="2">
    <citation type="journal article" date="2018" name="Biochemistry">
        <title>Crystal Structure of Cucumene Synthase, a Terpenoid Cyclase That Generates a Linear Triquinane Sesquiterpene.</title>
        <authorList>
            <person name="Blank P.N."/>
            <person name="Pemberton T.A."/>
            <person name="Chow J.Y."/>
            <person name="Poulter C.D."/>
            <person name="Christianson D.W."/>
        </authorList>
    </citation>
    <scope>X-RAY CRYSTALLOGRAPHY (1.96 ANGSTROMS) OF 17-367</scope>
</reference>
<dbReference type="PDBsum" id="6EGK"/>
<dbReference type="InterPro" id="IPR008949">
    <property type="entry name" value="Isoprenoid_synthase_dom_sf"/>
</dbReference>
<dbReference type="InterPro" id="IPR034686">
    <property type="entry name" value="Terpene_cyclase-like_2"/>
</dbReference>
<dbReference type="GO" id="GO:0010333">
    <property type="term" value="F:terpene synthase activity"/>
    <property type="evidence" value="ECO:0007669"/>
    <property type="project" value="InterPro"/>
</dbReference>
<name>D5SLU6_STRCL</name>
<gene>
    <name evidence="3" type="ORF">SCLAV_p1407</name>
</gene>
<geneLocation type="plasmid" evidence="3 4">
    <name>pSCL4</name>
</geneLocation>
<comment type="cofactor">
    <cofactor evidence="2">
        <name>Mg(2+)</name>
        <dbReference type="ChEBI" id="CHEBI:18420"/>
    </cofactor>
</comment>
<dbReference type="EC" id="4.2.3.-" evidence="2"/>
<dbReference type="SUPFAM" id="SSF48576">
    <property type="entry name" value="Terpenoid synthases"/>
    <property type="match status" value="1"/>
</dbReference>
<dbReference type="Pfam" id="PF19086">
    <property type="entry name" value="Terpene_syn_C_2"/>
    <property type="match status" value="1"/>
</dbReference>
<dbReference type="SMR" id="D5SLU6"/>
<dbReference type="PANTHER" id="PTHR35201:SF4">
    <property type="entry name" value="BETA-PINACENE SYNTHASE-RELATED"/>
    <property type="match status" value="1"/>
</dbReference>
<dbReference type="AlphaFoldDB" id="D5SLU6"/>
<proteinExistence type="evidence at protein level"/>
<dbReference type="SFLD" id="SFLDS00005">
    <property type="entry name" value="Isoprenoid_Synthase_Type_I"/>
    <property type="match status" value="1"/>
</dbReference>
<dbReference type="PDB" id="6EGK">
    <property type="method" value="X-ray"/>
    <property type="resolution" value="1.96 A"/>
    <property type="chains" value="A/B=17-367"/>
</dbReference>
<evidence type="ECO:0000313" key="3">
    <source>
        <dbReference type="EMBL" id="EFG04889.2"/>
    </source>
</evidence>
<accession>D5SLU6</accession>
<sequence>MGGAYRTVHRTPGGAGMPQDVVFDLPWPLRKHPGVAGAREHCLGWLAAQGLADRRGLTAETFVTWQLDELAGYFFPRATQEGLELATDLMVWYFAPFDDQFDGALGRDPRRTAGVCAGLAEVLYGVPEPGPVASSPVGRALGDLWRRSCTGMSPFWRTRARHNWTGYLAAHTAESVPRYHGRTVDAAYCVRQRGYATSSHVIMDLIERTGGFEVPAMVWHHPVLVELRTLTSEMIGISNDLCSAEKEEADGDLSNNLLLVLENHEGLDRPEAIERARALTAERVARFLDVERAVTDVDCLLDGAGREAVRRFVEGLHDLVRGDNEWERTTGRYQPAISGLQDLADLMSSGWDPLASGTAAGHGGHTR</sequence>
<dbReference type="GO" id="GO:0046872">
    <property type="term" value="F:metal ion binding"/>
    <property type="evidence" value="ECO:0007669"/>
    <property type="project" value="UniProtKB-KW"/>
</dbReference>
<protein>
    <recommendedName>
        <fullName evidence="2">Terpene synthase</fullName>
        <ecNumber evidence="2">4.2.3.-</ecNumber>
    </recommendedName>
</protein>
<dbReference type="PDB" id="6M7F">
    <property type="method" value="X-ray"/>
    <property type="resolution" value="3.05 A"/>
    <property type="chains" value="A/B/C/D=17-367"/>
</dbReference>
<keyword evidence="5 6" id="KW-0002">3D-structure</keyword>
<keyword evidence="3" id="KW-0614">Plasmid</keyword>
<dbReference type="EMBL" id="CM000914">
    <property type="protein sequence ID" value="EFG04889.2"/>
    <property type="molecule type" value="Genomic_DNA"/>
</dbReference>
<dbReference type="PDBsum" id="6M7F"/>
<keyword evidence="1 2" id="KW-0456">Lyase</keyword>
<dbReference type="Gene3D" id="1.10.600.10">
    <property type="entry name" value="Farnesyl Diphosphate Synthase"/>
    <property type="match status" value="1"/>
</dbReference>
<dbReference type="eggNOG" id="COG2124">
    <property type="taxonomic scope" value="Bacteria"/>
</dbReference>
<evidence type="ECO:0007829" key="5">
    <source>
        <dbReference type="PDB" id="6EGK"/>
    </source>
</evidence>
<evidence type="ECO:0000313" key="4">
    <source>
        <dbReference type="Proteomes" id="UP000002357"/>
    </source>
</evidence>
<evidence type="ECO:0007829" key="6">
    <source>
        <dbReference type="PDB" id="6M7F"/>
    </source>
</evidence>
<keyword evidence="2" id="KW-0479">Metal-binding</keyword>
<reference evidence="3 4" key="1">
    <citation type="journal article" date="2010" name="Genome Biol. Evol.">
        <title>The sequence of a 1.8-mb bacterial linear plasmid reveals a rich evolutionary reservoir of secondary metabolic pathways.</title>
        <authorList>
            <person name="Medema M.H."/>
            <person name="Trefzer A."/>
            <person name="Kovalchuk A."/>
            <person name="van den Berg M."/>
            <person name="Mueller U."/>
            <person name="Heijne W."/>
            <person name="Wu L."/>
            <person name="Alam M.T."/>
            <person name="Ronning C.M."/>
            <person name="Nierman W.C."/>
            <person name="Bovenberg R.A.L."/>
            <person name="Breitling R."/>
            <person name="Takano E."/>
        </authorList>
    </citation>
    <scope>NUCLEOTIDE SEQUENCE [LARGE SCALE GENOMIC DNA]</scope>
    <source>
        <strain evidence="4">ATCC 27064 / DSM 738 / JCM 4710 / NBRC 13307 / NCIMB 12785 / NRRL 3585 / VKM Ac-602</strain>
        <plasmid evidence="3">pSCL4</plasmid>
    </source>
</reference>
<dbReference type="PANTHER" id="PTHR35201">
    <property type="entry name" value="TERPENE SYNTHASE"/>
    <property type="match status" value="1"/>
</dbReference>
<dbReference type="SFLD" id="SFLDG01020">
    <property type="entry name" value="Terpene_Cyclase_Like_2"/>
    <property type="match status" value="1"/>
</dbReference>
<dbReference type="Proteomes" id="UP000002357">
    <property type="component" value="Plasmid pSCL4"/>
</dbReference>
<keyword evidence="4" id="KW-1185">Reference proteome</keyword>
<evidence type="ECO:0000256" key="2">
    <source>
        <dbReference type="RuleBase" id="RU366034"/>
    </source>
</evidence>